<proteinExistence type="predicted"/>
<dbReference type="EMBL" id="LK932994">
    <property type="protein sequence ID" value="CDT12833.1"/>
    <property type="molecule type" value="Genomic_DNA"/>
</dbReference>
<name>A0A069AMC9_CLODI</name>
<dbReference type="PANTHER" id="PTHR10000">
    <property type="entry name" value="PHOSPHOSERINE PHOSPHATASE"/>
    <property type="match status" value="1"/>
</dbReference>
<dbReference type="NCBIfam" id="TIGR00099">
    <property type="entry name" value="Cof-subfamily"/>
    <property type="match status" value="1"/>
</dbReference>
<dbReference type="InterPro" id="IPR006379">
    <property type="entry name" value="HAD-SF_hydro_IIB"/>
</dbReference>
<dbReference type="EC" id="3.1.3.-" evidence="3"/>
<dbReference type="SFLD" id="SFLDG01140">
    <property type="entry name" value="C2.B:_Phosphomannomutase_and_P"/>
    <property type="match status" value="1"/>
</dbReference>
<dbReference type="InterPro" id="IPR000150">
    <property type="entry name" value="Cof"/>
</dbReference>
<keyword evidence="3" id="KW-0378">Hydrolase</keyword>
<dbReference type="InterPro" id="IPR023214">
    <property type="entry name" value="HAD_sf"/>
</dbReference>
<dbReference type="SUPFAM" id="SSF56784">
    <property type="entry name" value="HAD-like"/>
    <property type="match status" value="1"/>
</dbReference>
<evidence type="ECO:0000313" key="2">
    <source>
        <dbReference type="EMBL" id="CDS87829.1"/>
    </source>
</evidence>
<dbReference type="InterPro" id="IPR036412">
    <property type="entry name" value="HAD-like_sf"/>
</dbReference>
<sequence>MEVDMYKLIALDIDGTILNTQKRITPEVFESIQEAKRAGAKVVITTGRPLPGVKELLNQLNLTDEGDYVICFNGAIIQEVKSEKIIHDVEMSLDDFDFIYNNVCKKYKTKIHINTMTNLITPNETPGKYTLHEAKLNNIEVKYIQKDKIDESIKICKIMIVDEPERLEEIIQQLPKNLFNKYTIVRSAPFYLEFLGKTTNKGTALKTLCMNLNIPIENAIAVGDEENDQHMIKYAGLGVAMGNARNSIKEIADYVTDTNNENGVAKVINKYILNKAI</sequence>
<dbReference type="EMBL" id="LK932505">
    <property type="protein sequence ID" value="CDS85559.1"/>
    <property type="molecule type" value="Genomic_DNA"/>
</dbReference>
<dbReference type="NCBIfam" id="TIGR01484">
    <property type="entry name" value="HAD-SF-IIB"/>
    <property type="match status" value="1"/>
</dbReference>
<gene>
    <name evidence="3" type="ORF">BN1095_330014</name>
    <name evidence="1" type="ORF">BN1096_520356</name>
    <name evidence="2" type="ORF">BN1097_630263</name>
</gene>
<dbReference type="EMBL" id="LK932402">
    <property type="protein sequence ID" value="CDS87829.1"/>
    <property type="molecule type" value="Genomic_DNA"/>
</dbReference>
<dbReference type="CDD" id="cd07516">
    <property type="entry name" value="HAD_Pase"/>
    <property type="match status" value="1"/>
</dbReference>
<dbReference type="PROSITE" id="PS01228">
    <property type="entry name" value="COF_1"/>
    <property type="match status" value="1"/>
</dbReference>
<protein>
    <submittedName>
        <fullName evidence="2">Cof-like hydrolase</fullName>
    </submittedName>
    <submittedName>
        <fullName evidence="3">Putative hydrolase, HAD superfamily, subfamily IIB</fullName>
        <ecNumber evidence="3">3.1.3.-</ecNumber>
    </submittedName>
</protein>
<dbReference type="PANTHER" id="PTHR10000:SF8">
    <property type="entry name" value="HAD SUPERFAMILY HYDROLASE-LIKE, TYPE 3"/>
    <property type="match status" value="1"/>
</dbReference>
<evidence type="ECO:0000313" key="1">
    <source>
        <dbReference type="EMBL" id="CDS85559.1"/>
    </source>
</evidence>
<dbReference type="AlphaFoldDB" id="A0A069AMC9"/>
<dbReference type="GO" id="GO:0005829">
    <property type="term" value="C:cytosol"/>
    <property type="evidence" value="ECO:0007669"/>
    <property type="project" value="TreeGrafter"/>
</dbReference>
<dbReference type="SFLD" id="SFLDG01144">
    <property type="entry name" value="C2.B.4:_PGP_Like"/>
    <property type="match status" value="1"/>
</dbReference>
<dbReference type="Gene3D" id="3.40.50.1000">
    <property type="entry name" value="HAD superfamily/HAD-like"/>
    <property type="match status" value="1"/>
</dbReference>
<organism evidence="3">
    <name type="scientific">Clostridioides difficile</name>
    <name type="common">Peptoclostridium difficile</name>
    <dbReference type="NCBI Taxonomy" id="1496"/>
    <lineage>
        <taxon>Bacteria</taxon>
        <taxon>Bacillati</taxon>
        <taxon>Bacillota</taxon>
        <taxon>Clostridia</taxon>
        <taxon>Peptostreptococcales</taxon>
        <taxon>Peptostreptococcaceae</taxon>
        <taxon>Clostridioides</taxon>
    </lineage>
</organism>
<accession>A0A069AMC9</accession>
<dbReference type="NCBIfam" id="NF007806">
    <property type="entry name" value="PRK10513.1"/>
    <property type="match status" value="1"/>
</dbReference>
<reference evidence="3" key="1">
    <citation type="submission" date="2014-07" db="EMBL/GenBank/DDBJ databases">
        <authorList>
            <person name="Monot Marc"/>
        </authorList>
    </citation>
    <scope>NUCLEOTIDE SEQUENCE</scope>
    <source>
        <strain evidence="3">7032989</strain>
        <strain evidence="2">7032994</strain>
    </source>
</reference>
<dbReference type="Gene3D" id="3.30.1240.10">
    <property type="match status" value="1"/>
</dbReference>
<dbReference type="Pfam" id="PF08282">
    <property type="entry name" value="Hydrolase_3"/>
    <property type="match status" value="1"/>
</dbReference>
<dbReference type="GO" id="GO:0000287">
    <property type="term" value="F:magnesium ion binding"/>
    <property type="evidence" value="ECO:0007669"/>
    <property type="project" value="TreeGrafter"/>
</dbReference>
<dbReference type="GO" id="GO:0016791">
    <property type="term" value="F:phosphatase activity"/>
    <property type="evidence" value="ECO:0007669"/>
    <property type="project" value="TreeGrafter"/>
</dbReference>
<evidence type="ECO:0000313" key="3">
    <source>
        <dbReference type="EMBL" id="CDT12833.1"/>
    </source>
</evidence>
<dbReference type="SFLD" id="SFLDS00003">
    <property type="entry name" value="Haloacid_Dehalogenase"/>
    <property type="match status" value="1"/>
</dbReference>